<gene>
    <name evidence="1" type="ORF">BCR33DRAFT_720381</name>
</gene>
<accession>A0A1Y2BWM0</accession>
<dbReference type="EMBL" id="MCGO01000041">
    <property type="protein sequence ID" value="ORY39143.1"/>
    <property type="molecule type" value="Genomic_DNA"/>
</dbReference>
<reference evidence="1 2" key="1">
    <citation type="submission" date="2016-07" db="EMBL/GenBank/DDBJ databases">
        <title>Pervasive Adenine N6-methylation of Active Genes in Fungi.</title>
        <authorList>
            <consortium name="DOE Joint Genome Institute"/>
            <person name="Mondo S.J."/>
            <person name="Dannebaum R.O."/>
            <person name="Kuo R.C."/>
            <person name="Labutti K."/>
            <person name="Haridas S."/>
            <person name="Kuo A."/>
            <person name="Salamov A."/>
            <person name="Ahrendt S.R."/>
            <person name="Lipzen A."/>
            <person name="Sullivan W."/>
            <person name="Andreopoulos W.B."/>
            <person name="Clum A."/>
            <person name="Lindquist E."/>
            <person name="Daum C."/>
            <person name="Ramamoorthy G.K."/>
            <person name="Gryganskyi A."/>
            <person name="Culley D."/>
            <person name="Magnuson J.K."/>
            <person name="James T.Y."/>
            <person name="O'Malley M.A."/>
            <person name="Stajich J.E."/>
            <person name="Spatafora J.W."/>
            <person name="Visel A."/>
            <person name="Grigoriev I.V."/>
        </authorList>
    </citation>
    <scope>NUCLEOTIDE SEQUENCE [LARGE SCALE GENOMIC DNA]</scope>
    <source>
        <strain evidence="1 2">JEL800</strain>
    </source>
</reference>
<organism evidence="1 2">
    <name type="scientific">Rhizoclosmatium globosum</name>
    <dbReference type="NCBI Taxonomy" id="329046"/>
    <lineage>
        <taxon>Eukaryota</taxon>
        <taxon>Fungi</taxon>
        <taxon>Fungi incertae sedis</taxon>
        <taxon>Chytridiomycota</taxon>
        <taxon>Chytridiomycota incertae sedis</taxon>
        <taxon>Chytridiomycetes</taxon>
        <taxon>Chytridiales</taxon>
        <taxon>Chytriomycetaceae</taxon>
        <taxon>Rhizoclosmatium</taxon>
    </lineage>
</organism>
<protein>
    <submittedName>
        <fullName evidence="1">Uncharacterized protein</fullName>
    </submittedName>
</protein>
<name>A0A1Y2BWM0_9FUNG</name>
<proteinExistence type="predicted"/>
<keyword evidence="2" id="KW-1185">Reference proteome</keyword>
<dbReference type="OrthoDB" id="2175481at2759"/>
<sequence length="69" mass="7794">MDCMDPNVTTLELGLKVMSLGKDNNFTQDEAITTEPLAFMGLLGTQVSDGIRWKGRSEESWRLFWKLNG</sequence>
<comment type="caution">
    <text evidence="1">The sequence shown here is derived from an EMBL/GenBank/DDBJ whole genome shotgun (WGS) entry which is preliminary data.</text>
</comment>
<dbReference type="Proteomes" id="UP000193642">
    <property type="component" value="Unassembled WGS sequence"/>
</dbReference>
<evidence type="ECO:0000313" key="1">
    <source>
        <dbReference type="EMBL" id="ORY39143.1"/>
    </source>
</evidence>
<dbReference type="AlphaFoldDB" id="A0A1Y2BWM0"/>
<evidence type="ECO:0000313" key="2">
    <source>
        <dbReference type="Proteomes" id="UP000193642"/>
    </source>
</evidence>